<dbReference type="Proteomes" id="UP000504631">
    <property type="component" value="Unplaced"/>
</dbReference>
<dbReference type="AlphaFoldDB" id="A0A6J3KS34"/>
<keyword evidence="1" id="KW-1185">Reference proteome</keyword>
<dbReference type="KEGG" id="bvk:117236759"/>
<accession>A0A6J3KS34</accession>
<sequence>MNVIARTSLIVLNCTKTMILRLHNKSYFANTTNYTWTLKPYSRFIEKYKCFVLCQRYKAVAVNKNCQDDPIKENIHIPEHKIMHLILQDSIYYDKTIFPRIKSNTIVTSEDIEGFYNIDWSHESPENISNAVKKLAYSYLSGTCLEISLHDRILEACIKQLPVMQDKQIKLLMQCLITLHDIVTVSPVYKELMKALDTECIKRFYNSNTEQMLLIIDAFYQLNVTNLEFMWRAMRKLLSKPHKLSGKALVQLFFFLPLIDSRSFINIFEIEYRLEECLHELVADEIGIIARGFFLNKRNISNKALLTIMMDKVKKHATTMNSVTLAAFMKLIRFGNSLHCLKTFQELLKSLHDQIPRLSLKCLTHITHAFGSFRVYDEILTNSIIQRLENEMETARVKDIERIIYGICTVTPITDYYSNVCHKLLNEIMLTYKTIRASEINSFPLSLVRILTFLTIKNIYAPELIQHVFDPTFIKNAYKNNLKLLTNEWLILHCSVKIELPYYEGPLLTDNMYEYLVKKFHKYDDDIYRKDTNVKLRMEIVYICKKKLGIDVYVDYILPQYSTRDIVIGMDTCNNPIKIDSILSAMPTNSIKSVNNDELKRIKWKVIVPIMVLIKVSGHDGYIGYVQRKCRQLEVLGYTPITVYEDQWNYLDEENKEKYLKQLIYQDIKSNSFE</sequence>
<proteinExistence type="predicted"/>
<evidence type="ECO:0000313" key="1">
    <source>
        <dbReference type="Proteomes" id="UP000504631"/>
    </source>
</evidence>
<protein>
    <submittedName>
        <fullName evidence="2">Uncharacterized protein LOC117236759</fullName>
    </submittedName>
</protein>
<dbReference type="RefSeq" id="XP_033355865.1">
    <property type="nucleotide sequence ID" value="XM_033499974.1"/>
</dbReference>
<gene>
    <name evidence="2" type="primary">LOC117236759</name>
</gene>
<dbReference type="GeneID" id="117236759"/>
<name>A0A6J3KS34_9HYME</name>
<evidence type="ECO:0000313" key="2">
    <source>
        <dbReference type="RefSeq" id="XP_033355865.1"/>
    </source>
</evidence>
<organism evidence="1 2">
    <name type="scientific">Bombus vosnesenskii</name>
    <dbReference type="NCBI Taxonomy" id="207650"/>
    <lineage>
        <taxon>Eukaryota</taxon>
        <taxon>Metazoa</taxon>
        <taxon>Ecdysozoa</taxon>
        <taxon>Arthropoda</taxon>
        <taxon>Hexapoda</taxon>
        <taxon>Insecta</taxon>
        <taxon>Pterygota</taxon>
        <taxon>Neoptera</taxon>
        <taxon>Endopterygota</taxon>
        <taxon>Hymenoptera</taxon>
        <taxon>Apocrita</taxon>
        <taxon>Aculeata</taxon>
        <taxon>Apoidea</taxon>
        <taxon>Anthophila</taxon>
        <taxon>Apidae</taxon>
        <taxon>Bombus</taxon>
        <taxon>Pyrobombus</taxon>
    </lineage>
</organism>
<reference evidence="2" key="1">
    <citation type="submission" date="2025-08" db="UniProtKB">
        <authorList>
            <consortium name="RefSeq"/>
        </authorList>
    </citation>
    <scope>IDENTIFICATION</scope>
    <source>
        <tissue evidence="2">Muscle</tissue>
    </source>
</reference>